<dbReference type="GO" id="GO:0007234">
    <property type="term" value="P:osmosensory signaling via phosphorelay pathway"/>
    <property type="evidence" value="ECO:0007669"/>
    <property type="project" value="TreeGrafter"/>
</dbReference>
<comment type="caution">
    <text evidence="8">The sequence shown here is derived from an EMBL/GenBank/DDBJ whole genome shotgun (WGS) entry which is preliminary data.</text>
</comment>
<evidence type="ECO:0000256" key="2">
    <source>
        <dbReference type="ARBA" id="ARBA00004370"/>
    </source>
</evidence>
<dbReference type="AlphaFoldDB" id="A0A1E5FYR5"/>
<keyword evidence="9" id="KW-1185">Reference proteome</keyword>
<dbReference type="PANTHER" id="PTHR42878:SF14">
    <property type="entry name" value="OSMOLARITY TWO-COMPONENT SYSTEM PROTEIN SSK1"/>
    <property type="match status" value="1"/>
</dbReference>
<evidence type="ECO:0000256" key="1">
    <source>
        <dbReference type="ARBA" id="ARBA00000085"/>
    </source>
</evidence>
<gene>
    <name evidence="8" type="ORF">BHF68_11265</name>
</gene>
<dbReference type="RefSeq" id="WP_069644244.1">
    <property type="nucleotide sequence ID" value="NZ_MIJE01000035.1"/>
</dbReference>
<dbReference type="OrthoDB" id="9759607at2"/>
<evidence type="ECO:0000313" key="9">
    <source>
        <dbReference type="Proteomes" id="UP000094296"/>
    </source>
</evidence>
<evidence type="ECO:0000256" key="5">
    <source>
        <dbReference type="ARBA" id="ARBA00022777"/>
    </source>
</evidence>
<evidence type="ECO:0000256" key="3">
    <source>
        <dbReference type="ARBA" id="ARBA00012438"/>
    </source>
</evidence>
<keyword evidence="6" id="KW-0902">Two-component regulatory system</keyword>
<feature type="domain" description="Histidine kinase" evidence="7">
    <location>
        <begin position="165"/>
        <end position="376"/>
    </location>
</feature>
<dbReference type="Gene3D" id="3.30.450.20">
    <property type="entry name" value="PAS domain"/>
    <property type="match status" value="1"/>
</dbReference>
<dbReference type="EMBL" id="MIJE01000035">
    <property type="protein sequence ID" value="OEF95678.1"/>
    <property type="molecule type" value="Genomic_DNA"/>
</dbReference>
<name>A0A1E5FYR5_9FIRM</name>
<organism evidence="8 9">
    <name type="scientific">Desulfuribacillus alkaliarsenatis</name>
    <dbReference type="NCBI Taxonomy" id="766136"/>
    <lineage>
        <taxon>Bacteria</taxon>
        <taxon>Bacillati</taxon>
        <taxon>Bacillota</taxon>
        <taxon>Desulfuribacillia</taxon>
        <taxon>Desulfuribacillales</taxon>
        <taxon>Desulfuribacillaceae</taxon>
        <taxon>Desulfuribacillus</taxon>
    </lineage>
</organism>
<dbReference type="GO" id="GO:0004673">
    <property type="term" value="F:protein histidine kinase activity"/>
    <property type="evidence" value="ECO:0007669"/>
    <property type="project" value="UniProtKB-EC"/>
</dbReference>
<keyword evidence="5" id="KW-0418">Kinase</keyword>
<dbReference type="Gene3D" id="3.30.565.10">
    <property type="entry name" value="Histidine kinase-like ATPase, C-terminal domain"/>
    <property type="match status" value="1"/>
</dbReference>
<dbReference type="EC" id="2.7.13.3" evidence="3"/>
<protein>
    <recommendedName>
        <fullName evidence="3">histidine kinase</fullName>
        <ecNumber evidence="3">2.7.13.3</ecNumber>
    </recommendedName>
</protein>
<evidence type="ECO:0000256" key="4">
    <source>
        <dbReference type="ARBA" id="ARBA00022679"/>
    </source>
</evidence>
<evidence type="ECO:0000259" key="7">
    <source>
        <dbReference type="PROSITE" id="PS50109"/>
    </source>
</evidence>
<comment type="catalytic activity">
    <reaction evidence="1">
        <text>ATP + protein L-histidine = ADP + protein N-phospho-L-histidine.</text>
        <dbReference type="EC" id="2.7.13.3"/>
    </reaction>
</comment>
<dbReference type="InterPro" id="IPR005467">
    <property type="entry name" value="His_kinase_dom"/>
</dbReference>
<dbReference type="InterPro" id="IPR003594">
    <property type="entry name" value="HATPase_dom"/>
</dbReference>
<proteinExistence type="predicted"/>
<sequence>MEPYYVSTERLNREQVMVEYNRLTEDKLITQLLEASNTMFMILNPYRQIVLANKELLKVLNVETSDIICKRPGEALRCIHAEKLEAGCGASGFCNECGAFKSIIKAIHGEIVEAECRITSDRNGKREAFDLAIKAQPITYNNENYVLLSALDISNKKRREVLERTFFHDVLNTAGGVYGLSYELKDCLAELGDEYYEIADMMHVLSGKLIDEIKFQQQLLAAENNQLLLDIRKVSLQEFISTIIEVTRKNIDSNEVDIILQHCDDIEIETDSVLLQRILLNMLKNAVEASGIEDVVAVNVILNEDSVRFSVNNRQYMDESIQLQVFQRSFSTKGSDRGIGTYSMRLLGEEYLKGKVWFTSNVKEGTTFYLEIPKEG</sequence>
<keyword evidence="4" id="KW-0808">Transferase</keyword>
<dbReference type="PANTHER" id="PTHR42878">
    <property type="entry name" value="TWO-COMPONENT HISTIDINE KINASE"/>
    <property type="match status" value="1"/>
</dbReference>
<dbReference type="PROSITE" id="PS50109">
    <property type="entry name" value="HIS_KIN"/>
    <property type="match status" value="1"/>
</dbReference>
<dbReference type="SUPFAM" id="SSF55874">
    <property type="entry name" value="ATPase domain of HSP90 chaperone/DNA topoisomerase II/histidine kinase"/>
    <property type="match status" value="1"/>
</dbReference>
<accession>A0A1E5FYR5</accession>
<dbReference type="InterPro" id="IPR036890">
    <property type="entry name" value="HATPase_C_sf"/>
</dbReference>
<evidence type="ECO:0000313" key="8">
    <source>
        <dbReference type="EMBL" id="OEF95678.1"/>
    </source>
</evidence>
<dbReference type="Pfam" id="PF02518">
    <property type="entry name" value="HATPase_c"/>
    <property type="match status" value="1"/>
</dbReference>
<dbReference type="GO" id="GO:0000156">
    <property type="term" value="F:phosphorelay response regulator activity"/>
    <property type="evidence" value="ECO:0007669"/>
    <property type="project" value="TreeGrafter"/>
</dbReference>
<dbReference type="Proteomes" id="UP000094296">
    <property type="component" value="Unassembled WGS sequence"/>
</dbReference>
<dbReference type="InterPro" id="IPR050351">
    <property type="entry name" value="BphY/WalK/GraS-like"/>
</dbReference>
<dbReference type="SMART" id="SM00387">
    <property type="entry name" value="HATPase_c"/>
    <property type="match status" value="1"/>
</dbReference>
<reference evidence="8 9" key="1">
    <citation type="submission" date="2016-09" db="EMBL/GenBank/DDBJ databases">
        <title>Draft genome sequence for the type strain of Desulfuribacillus alkaliarsenatis AHT28, an obligately anaerobic, sulfidogenic bacterium isolated from Russian soda lake sediments.</title>
        <authorList>
            <person name="Abin C.A."/>
            <person name="Hollibaugh J.T."/>
        </authorList>
    </citation>
    <scope>NUCLEOTIDE SEQUENCE [LARGE SCALE GENOMIC DNA]</scope>
    <source>
        <strain evidence="8 9">AHT28</strain>
    </source>
</reference>
<evidence type="ECO:0000256" key="6">
    <source>
        <dbReference type="ARBA" id="ARBA00023012"/>
    </source>
</evidence>
<comment type="subcellular location">
    <subcellularLocation>
        <location evidence="2">Membrane</location>
    </subcellularLocation>
</comment>
<dbReference type="STRING" id="766136.BHF68_11265"/>
<dbReference type="GO" id="GO:0030295">
    <property type="term" value="F:protein kinase activator activity"/>
    <property type="evidence" value="ECO:0007669"/>
    <property type="project" value="TreeGrafter"/>
</dbReference>